<dbReference type="PIRSF" id="PIRSF000390">
    <property type="entry name" value="PLP_StrS"/>
    <property type="match status" value="1"/>
</dbReference>
<dbReference type="Gene3D" id="3.40.640.10">
    <property type="entry name" value="Type I PLP-dependent aspartate aminotransferase-like (Major domain)"/>
    <property type="match status" value="1"/>
</dbReference>
<dbReference type="Gene3D" id="3.90.1150.10">
    <property type="entry name" value="Aspartate Aminotransferase, domain 1"/>
    <property type="match status" value="1"/>
</dbReference>
<evidence type="ECO:0000313" key="5">
    <source>
        <dbReference type="Proteomes" id="UP001144471"/>
    </source>
</evidence>
<comment type="caution">
    <text evidence="4">The sequence shown here is derived from an EMBL/GenBank/DDBJ whole genome shotgun (WGS) entry which is preliminary data.</text>
</comment>
<dbReference type="GO" id="GO:0000271">
    <property type="term" value="P:polysaccharide biosynthetic process"/>
    <property type="evidence" value="ECO:0007669"/>
    <property type="project" value="TreeGrafter"/>
</dbReference>
<gene>
    <name evidence="4" type="ORF">PM10SUCC1_13020</name>
</gene>
<dbReference type="EMBL" id="BSDY01000005">
    <property type="protein sequence ID" value="GLI55788.1"/>
    <property type="molecule type" value="Genomic_DNA"/>
</dbReference>
<dbReference type="Proteomes" id="UP001144471">
    <property type="component" value="Unassembled WGS sequence"/>
</dbReference>
<feature type="modified residue" description="N6-(pyridoxal phosphate)lysine" evidence="2">
    <location>
        <position position="205"/>
    </location>
</feature>
<dbReference type="SUPFAM" id="SSF53383">
    <property type="entry name" value="PLP-dependent transferases"/>
    <property type="match status" value="1"/>
</dbReference>
<feature type="active site" description="Proton acceptor" evidence="1">
    <location>
        <position position="205"/>
    </location>
</feature>
<dbReference type="PANTHER" id="PTHR30244">
    <property type="entry name" value="TRANSAMINASE"/>
    <property type="match status" value="1"/>
</dbReference>
<dbReference type="InterPro" id="IPR015421">
    <property type="entry name" value="PyrdxlP-dep_Trfase_major"/>
</dbReference>
<keyword evidence="4" id="KW-0808">Transferase</keyword>
<dbReference type="RefSeq" id="WP_281834492.1">
    <property type="nucleotide sequence ID" value="NZ_BSDY01000005.1"/>
</dbReference>
<evidence type="ECO:0000256" key="3">
    <source>
        <dbReference type="RuleBase" id="RU004508"/>
    </source>
</evidence>
<dbReference type="PANTHER" id="PTHR30244:SF30">
    <property type="entry name" value="BLR5990 PROTEIN"/>
    <property type="match status" value="1"/>
</dbReference>
<dbReference type="NCBIfam" id="TIGR04181">
    <property type="entry name" value="NHT_00031"/>
    <property type="match status" value="1"/>
</dbReference>
<proteinExistence type="inferred from homology"/>
<dbReference type="InterPro" id="IPR015424">
    <property type="entry name" value="PyrdxlP-dep_Trfase"/>
</dbReference>
<evidence type="ECO:0000256" key="2">
    <source>
        <dbReference type="PIRSR" id="PIRSR000390-2"/>
    </source>
</evidence>
<dbReference type="InterPro" id="IPR026385">
    <property type="entry name" value="LegC-like"/>
</dbReference>
<organism evidence="4 5">
    <name type="scientific">Propionigenium maris DSM 9537</name>
    <dbReference type="NCBI Taxonomy" id="1123000"/>
    <lineage>
        <taxon>Bacteria</taxon>
        <taxon>Fusobacteriati</taxon>
        <taxon>Fusobacteriota</taxon>
        <taxon>Fusobacteriia</taxon>
        <taxon>Fusobacteriales</taxon>
        <taxon>Fusobacteriaceae</taxon>
        <taxon>Propionigenium</taxon>
    </lineage>
</organism>
<protein>
    <submittedName>
        <fullName evidence="4">Aminotransferase DegT</fullName>
    </submittedName>
</protein>
<sequence length="390" mass="44027">MKDKRISLSTPNLSINVMRNLKECIETGNLSTAGEFISKFEKKTAQYVGTSGAVSTQSGTAGLHLALKVLGVEADDEVIVPTVTFIATVNPVTYLGAKPVFMDCDDSLNMDLDKLEEFCRKECEVKNGNLFNKTTGKRIKVLIVVHIFGNIIDMERVISIAKRYKLRVLEDSAEAFGSFITSGKYSGRYAGTIGDIGVYSFNANKIITTGGGGMIVSDNCELLDKAKLLSLQAKTDLLYFLHDEVGYNYGMTNLQAALGIDQIDRIEEFIEKKIENYKHYKEKIEKIEGLHLIPFKKDQRSNHWFYSIVIDEKIYGMSRCELLQKLKTLGIQTRPLWGLIHTQKPYLSEQTYKIEKAYHYSKNLLNLPCSTHLTKEDIFVVIESLKELKE</sequence>
<dbReference type="GO" id="GO:0008483">
    <property type="term" value="F:transaminase activity"/>
    <property type="evidence" value="ECO:0007669"/>
    <property type="project" value="UniProtKB-KW"/>
</dbReference>
<name>A0A9W6LMS7_9FUSO</name>
<dbReference type="CDD" id="cd00616">
    <property type="entry name" value="AHBA_syn"/>
    <property type="match status" value="1"/>
</dbReference>
<keyword evidence="5" id="KW-1185">Reference proteome</keyword>
<dbReference type="GO" id="GO:0030170">
    <property type="term" value="F:pyridoxal phosphate binding"/>
    <property type="evidence" value="ECO:0007669"/>
    <property type="project" value="TreeGrafter"/>
</dbReference>
<evidence type="ECO:0000256" key="1">
    <source>
        <dbReference type="PIRSR" id="PIRSR000390-1"/>
    </source>
</evidence>
<evidence type="ECO:0000313" key="4">
    <source>
        <dbReference type="EMBL" id="GLI55788.1"/>
    </source>
</evidence>
<dbReference type="AlphaFoldDB" id="A0A9W6LMS7"/>
<dbReference type="InterPro" id="IPR000653">
    <property type="entry name" value="DegT/StrS_aminotransferase"/>
</dbReference>
<comment type="similarity">
    <text evidence="3">Belongs to the DegT/DnrJ/EryC1 family.</text>
</comment>
<dbReference type="Pfam" id="PF01041">
    <property type="entry name" value="DegT_DnrJ_EryC1"/>
    <property type="match status" value="1"/>
</dbReference>
<keyword evidence="2 3" id="KW-0663">Pyridoxal phosphate</keyword>
<keyword evidence="4" id="KW-0032">Aminotransferase</keyword>
<reference evidence="4" key="1">
    <citation type="submission" date="2022-12" db="EMBL/GenBank/DDBJ databases">
        <title>Reference genome sequencing for broad-spectrum identification of bacterial and archaeal isolates by mass spectrometry.</title>
        <authorList>
            <person name="Sekiguchi Y."/>
            <person name="Tourlousse D.M."/>
        </authorList>
    </citation>
    <scope>NUCLEOTIDE SEQUENCE</scope>
    <source>
        <strain evidence="4">10succ1</strain>
    </source>
</reference>
<accession>A0A9W6LMS7</accession>
<dbReference type="InterPro" id="IPR015422">
    <property type="entry name" value="PyrdxlP-dep_Trfase_small"/>
</dbReference>